<proteinExistence type="predicted"/>
<name>J9G347_9ZZZZ</name>
<reference evidence="1" key="1">
    <citation type="journal article" date="2012" name="PLoS ONE">
        <title>Gene sets for utilization of primary and secondary nutrition supplies in the distal gut of endangered iberian lynx.</title>
        <authorList>
            <person name="Alcaide M."/>
            <person name="Messina E."/>
            <person name="Richter M."/>
            <person name="Bargiela R."/>
            <person name="Peplies J."/>
            <person name="Huws S.A."/>
            <person name="Newbold C.J."/>
            <person name="Golyshin P.N."/>
            <person name="Simon M.A."/>
            <person name="Lopez G."/>
            <person name="Yakimov M.M."/>
            <person name="Ferrer M."/>
        </authorList>
    </citation>
    <scope>NUCLEOTIDE SEQUENCE</scope>
</reference>
<sequence length="206" mass="23183">MIEHCTLLRRNQTCNGLAQFLLTGTCNACNAKDLAGTDAEAHVLKALSAIRLCHGQVDHLQNGVGIFRLRAFYGKTYCMTHHQFCKLCCIHLGSIYAAHTLAFSQNSNTVRNGQHFIQLMGNDDNCTALTLHLAKNTEQLFGFLRGQNSGRLIQNQDFCTPVQHLQNFNSLFFRHTHLINRLFGINFKAVLFAQVQNFMLHGTAIF</sequence>
<accession>J9G347</accession>
<protein>
    <submittedName>
        <fullName evidence="1">Uncharacterized protein</fullName>
    </submittedName>
</protein>
<organism evidence="1">
    <name type="scientific">gut metagenome</name>
    <dbReference type="NCBI Taxonomy" id="749906"/>
    <lineage>
        <taxon>unclassified sequences</taxon>
        <taxon>metagenomes</taxon>
        <taxon>organismal metagenomes</taxon>
    </lineage>
</organism>
<comment type="caution">
    <text evidence="1">The sequence shown here is derived from an EMBL/GenBank/DDBJ whole genome shotgun (WGS) entry which is preliminary data.</text>
</comment>
<dbReference type="AlphaFoldDB" id="J9G347"/>
<evidence type="ECO:0000313" key="1">
    <source>
        <dbReference type="EMBL" id="EJX01269.1"/>
    </source>
</evidence>
<dbReference type="EMBL" id="AMCI01003021">
    <property type="protein sequence ID" value="EJX01269.1"/>
    <property type="molecule type" value="Genomic_DNA"/>
</dbReference>
<gene>
    <name evidence="1" type="ORF">EVA_10625</name>
</gene>